<keyword evidence="4" id="KW-1185">Reference proteome</keyword>
<name>A0AAN7AFB2_9PEZI</name>
<evidence type="ECO:0000256" key="2">
    <source>
        <dbReference type="SAM" id="Phobius"/>
    </source>
</evidence>
<sequence length="156" mass="17681">MIGGSPILAFFFFFFSFFFLFRSLPLPSTQKPRRTSPKSSSIRLWSVTRKSSAHRNQSMKNTHKEYTASQVGTRDVEVSRPLPKRSTLPKPKTCTLWRCRLVPLSPVPDVGSLDSTWSLLAGRELAKPHIINALDTHVTRSVATYPSFAYPEVRVQ</sequence>
<dbReference type="AlphaFoldDB" id="A0AAN7AFB2"/>
<protein>
    <submittedName>
        <fullName evidence="3">Uncharacterized protein</fullName>
    </submittedName>
</protein>
<feature type="transmembrane region" description="Helical" evidence="2">
    <location>
        <begin position="6"/>
        <end position="24"/>
    </location>
</feature>
<proteinExistence type="predicted"/>
<keyword evidence="2" id="KW-0812">Transmembrane</keyword>
<evidence type="ECO:0000313" key="4">
    <source>
        <dbReference type="Proteomes" id="UP001302126"/>
    </source>
</evidence>
<keyword evidence="2" id="KW-1133">Transmembrane helix</keyword>
<dbReference type="EMBL" id="MU864525">
    <property type="protein sequence ID" value="KAK4183772.1"/>
    <property type="molecule type" value="Genomic_DNA"/>
</dbReference>
<gene>
    <name evidence="3" type="ORF">QBC35DRAFT_85662</name>
</gene>
<organism evidence="3 4">
    <name type="scientific">Podospora australis</name>
    <dbReference type="NCBI Taxonomy" id="1536484"/>
    <lineage>
        <taxon>Eukaryota</taxon>
        <taxon>Fungi</taxon>
        <taxon>Dikarya</taxon>
        <taxon>Ascomycota</taxon>
        <taxon>Pezizomycotina</taxon>
        <taxon>Sordariomycetes</taxon>
        <taxon>Sordariomycetidae</taxon>
        <taxon>Sordariales</taxon>
        <taxon>Podosporaceae</taxon>
        <taxon>Podospora</taxon>
    </lineage>
</organism>
<keyword evidence="2" id="KW-0472">Membrane</keyword>
<feature type="region of interest" description="Disordered" evidence="1">
    <location>
        <begin position="28"/>
        <end position="71"/>
    </location>
</feature>
<dbReference type="Proteomes" id="UP001302126">
    <property type="component" value="Unassembled WGS sequence"/>
</dbReference>
<feature type="compositionally biased region" description="Polar residues" evidence="1">
    <location>
        <begin position="37"/>
        <end position="60"/>
    </location>
</feature>
<comment type="caution">
    <text evidence="3">The sequence shown here is derived from an EMBL/GenBank/DDBJ whole genome shotgun (WGS) entry which is preliminary data.</text>
</comment>
<accession>A0AAN7AFB2</accession>
<reference evidence="3" key="1">
    <citation type="journal article" date="2023" name="Mol. Phylogenet. Evol.">
        <title>Genome-scale phylogeny and comparative genomics of the fungal order Sordariales.</title>
        <authorList>
            <person name="Hensen N."/>
            <person name="Bonometti L."/>
            <person name="Westerberg I."/>
            <person name="Brannstrom I.O."/>
            <person name="Guillou S."/>
            <person name="Cros-Aarteil S."/>
            <person name="Calhoun S."/>
            <person name="Haridas S."/>
            <person name="Kuo A."/>
            <person name="Mondo S."/>
            <person name="Pangilinan J."/>
            <person name="Riley R."/>
            <person name="LaButti K."/>
            <person name="Andreopoulos B."/>
            <person name="Lipzen A."/>
            <person name="Chen C."/>
            <person name="Yan M."/>
            <person name="Daum C."/>
            <person name="Ng V."/>
            <person name="Clum A."/>
            <person name="Steindorff A."/>
            <person name="Ohm R.A."/>
            <person name="Martin F."/>
            <person name="Silar P."/>
            <person name="Natvig D.O."/>
            <person name="Lalanne C."/>
            <person name="Gautier V."/>
            <person name="Ament-Velasquez S.L."/>
            <person name="Kruys A."/>
            <person name="Hutchinson M.I."/>
            <person name="Powell A.J."/>
            <person name="Barry K."/>
            <person name="Miller A.N."/>
            <person name="Grigoriev I.V."/>
            <person name="Debuchy R."/>
            <person name="Gladieux P."/>
            <person name="Hiltunen Thoren M."/>
            <person name="Johannesson H."/>
        </authorList>
    </citation>
    <scope>NUCLEOTIDE SEQUENCE</scope>
    <source>
        <strain evidence="3">PSN309</strain>
    </source>
</reference>
<evidence type="ECO:0000256" key="1">
    <source>
        <dbReference type="SAM" id="MobiDB-lite"/>
    </source>
</evidence>
<reference evidence="3" key="2">
    <citation type="submission" date="2023-05" db="EMBL/GenBank/DDBJ databases">
        <authorList>
            <consortium name="Lawrence Berkeley National Laboratory"/>
            <person name="Steindorff A."/>
            <person name="Hensen N."/>
            <person name="Bonometti L."/>
            <person name="Westerberg I."/>
            <person name="Brannstrom I.O."/>
            <person name="Guillou S."/>
            <person name="Cros-Aarteil S."/>
            <person name="Calhoun S."/>
            <person name="Haridas S."/>
            <person name="Kuo A."/>
            <person name="Mondo S."/>
            <person name="Pangilinan J."/>
            <person name="Riley R."/>
            <person name="Labutti K."/>
            <person name="Andreopoulos B."/>
            <person name="Lipzen A."/>
            <person name="Chen C."/>
            <person name="Yanf M."/>
            <person name="Daum C."/>
            <person name="Ng V."/>
            <person name="Clum A."/>
            <person name="Ohm R."/>
            <person name="Martin F."/>
            <person name="Silar P."/>
            <person name="Natvig D."/>
            <person name="Lalanne C."/>
            <person name="Gautier V."/>
            <person name="Ament-Velasquez S.L."/>
            <person name="Kruys A."/>
            <person name="Hutchinson M.I."/>
            <person name="Powell A.J."/>
            <person name="Barry K."/>
            <person name="Miller A.N."/>
            <person name="Grigoriev I.V."/>
            <person name="Debuchy R."/>
            <person name="Gladieux P."/>
            <person name="Thoren M.H."/>
            <person name="Johannesson H."/>
        </authorList>
    </citation>
    <scope>NUCLEOTIDE SEQUENCE</scope>
    <source>
        <strain evidence="3">PSN309</strain>
    </source>
</reference>
<evidence type="ECO:0000313" key="3">
    <source>
        <dbReference type="EMBL" id="KAK4183772.1"/>
    </source>
</evidence>